<keyword evidence="4 6" id="KW-0472">Membrane</keyword>
<evidence type="ECO:0000259" key="7">
    <source>
        <dbReference type="PROSITE" id="PS50850"/>
    </source>
</evidence>
<evidence type="ECO:0000256" key="2">
    <source>
        <dbReference type="ARBA" id="ARBA00022692"/>
    </source>
</evidence>
<feature type="transmembrane region" description="Helical" evidence="6">
    <location>
        <begin position="502"/>
        <end position="521"/>
    </location>
</feature>
<evidence type="ECO:0000256" key="4">
    <source>
        <dbReference type="ARBA" id="ARBA00023136"/>
    </source>
</evidence>
<feature type="transmembrane region" description="Helical" evidence="6">
    <location>
        <begin position="112"/>
        <end position="133"/>
    </location>
</feature>
<feature type="transmembrane region" description="Helical" evidence="6">
    <location>
        <begin position="187"/>
        <end position="208"/>
    </location>
</feature>
<dbReference type="Gene3D" id="1.20.1250.20">
    <property type="entry name" value="MFS general substrate transporter like domains"/>
    <property type="match status" value="2"/>
</dbReference>
<proteinExistence type="predicted"/>
<feature type="transmembrane region" description="Helical" evidence="6">
    <location>
        <begin position="266"/>
        <end position="284"/>
    </location>
</feature>
<protein>
    <submittedName>
        <fullName evidence="8">MFS general substrate transporter</fullName>
    </submittedName>
</protein>
<dbReference type="PROSITE" id="PS50850">
    <property type="entry name" value="MFS"/>
    <property type="match status" value="1"/>
</dbReference>
<feature type="compositionally biased region" description="Polar residues" evidence="5">
    <location>
        <begin position="542"/>
        <end position="551"/>
    </location>
</feature>
<dbReference type="PANTHER" id="PTHR23501:SF78">
    <property type="entry name" value="MAJOR FACILITATOR SUPERFAMILY (MFS) PROFILE DOMAIN-CONTAINING PROTEIN-RELATED"/>
    <property type="match status" value="1"/>
</dbReference>
<feature type="domain" description="Major facilitator superfamily (MFS) profile" evidence="7">
    <location>
        <begin position="22"/>
        <end position="526"/>
    </location>
</feature>
<dbReference type="GeneID" id="54487190"/>
<evidence type="ECO:0000313" key="9">
    <source>
        <dbReference type="Proteomes" id="UP000799437"/>
    </source>
</evidence>
<feature type="transmembrane region" description="Helical" evidence="6">
    <location>
        <begin position="87"/>
        <end position="106"/>
    </location>
</feature>
<feature type="region of interest" description="Disordered" evidence="5">
    <location>
        <begin position="529"/>
        <end position="552"/>
    </location>
</feature>
<evidence type="ECO:0000313" key="8">
    <source>
        <dbReference type="EMBL" id="KAF2756462.1"/>
    </source>
</evidence>
<keyword evidence="2 6" id="KW-0812">Transmembrane</keyword>
<feature type="transmembrane region" description="Helical" evidence="6">
    <location>
        <begin position="371"/>
        <end position="389"/>
    </location>
</feature>
<dbReference type="SUPFAM" id="SSF103473">
    <property type="entry name" value="MFS general substrate transporter"/>
    <property type="match status" value="1"/>
</dbReference>
<comment type="subcellular location">
    <subcellularLocation>
        <location evidence="1">Membrane</location>
        <topology evidence="1">Multi-pass membrane protein</topology>
    </subcellularLocation>
</comment>
<feature type="compositionally biased region" description="Basic and acidic residues" evidence="5">
    <location>
        <begin position="529"/>
        <end position="541"/>
    </location>
</feature>
<dbReference type="OrthoDB" id="10021397at2759"/>
<sequence length="574" mass="62757">MRAERALTDQMKILPKSQLYAVTSILSIAMLATYMDQNGVSVTVPIIGTSLGAEDTISWAGTSSLVANTVFSALYGRMSDIWGRKRVFISALVVLSFADVMCGLSQNGPMLYFFRGVAGAAGGGVTNLTMMILSDVCTLEQRGTFQGIIGSMVGIGNVIGPFIAAAFLSTNVNKEESRLGVGWRAYFYFLAPLVAAAAVVSGILLPNLQKENKKLDHKSCEKKVLTAWENVQMFDWGGLVLSAASIILILIPISGGGAYFPWNGPVVISFLVIGSVLLVALILYEWKVARLPMIPVTLFSNTAIAVVLAQCFLIGFVYQTYIYYLPLYFQNVRQFSPIVSAALICPIVVMQATFSVATGRYISYRKRYGEVIIVGFILFTLGAGLTVLFDVDTSPVAIVFTLGCVGIGVGCVFQPTLIALQAHSPKPNRAVAVSMRNFFRCLGGAIGLAASAAVLQATLRKNLPEEFSSYADHTYSLSGAGKEVSPENFARIRHGYMLSSRAVFIVQVPLMFLCLLGCWFVKDRGLERPDEREERERRERSQQTMNRLSIRSSEDSYKLIRLPYKTKRAKHSSI</sequence>
<dbReference type="Proteomes" id="UP000799437">
    <property type="component" value="Unassembled WGS sequence"/>
</dbReference>
<name>A0A6A6W0N8_9PEZI</name>
<dbReference type="GO" id="GO:0005886">
    <property type="term" value="C:plasma membrane"/>
    <property type="evidence" value="ECO:0007669"/>
    <property type="project" value="TreeGrafter"/>
</dbReference>
<dbReference type="EMBL" id="ML996575">
    <property type="protein sequence ID" value="KAF2756462.1"/>
    <property type="molecule type" value="Genomic_DNA"/>
</dbReference>
<organism evidence="8 9">
    <name type="scientific">Pseudovirgaria hyperparasitica</name>
    <dbReference type="NCBI Taxonomy" id="470096"/>
    <lineage>
        <taxon>Eukaryota</taxon>
        <taxon>Fungi</taxon>
        <taxon>Dikarya</taxon>
        <taxon>Ascomycota</taxon>
        <taxon>Pezizomycotina</taxon>
        <taxon>Dothideomycetes</taxon>
        <taxon>Dothideomycetes incertae sedis</taxon>
        <taxon>Acrospermales</taxon>
        <taxon>Acrospermaceae</taxon>
        <taxon>Pseudovirgaria</taxon>
    </lineage>
</organism>
<feature type="transmembrane region" description="Helical" evidence="6">
    <location>
        <begin position="441"/>
        <end position="459"/>
    </location>
</feature>
<evidence type="ECO:0000256" key="1">
    <source>
        <dbReference type="ARBA" id="ARBA00004141"/>
    </source>
</evidence>
<evidence type="ECO:0000256" key="6">
    <source>
        <dbReference type="SAM" id="Phobius"/>
    </source>
</evidence>
<evidence type="ECO:0000256" key="5">
    <source>
        <dbReference type="SAM" id="MobiDB-lite"/>
    </source>
</evidence>
<keyword evidence="9" id="KW-1185">Reference proteome</keyword>
<feature type="transmembrane region" description="Helical" evidence="6">
    <location>
        <begin position="145"/>
        <end position="167"/>
    </location>
</feature>
<accession>A0A6A6W0N8</accession>
<dbReference type="InterPro" id="IPR020846">
    <property type="entry name" value="MFS_dom"/>
</dbReference>
<dbReference type="InterPro" id="IPR036259">
    <property type="entry name" value="MFS_trans_sf"/>
</dbReference>
<dbReference type="AlphaFoldDB" id="A0A6A6W0N8"/>
<reference evidence="8" key="1">
    <citation type="journal article" date="2020" name="Stud. Mycol.">
        <title>101 Dothideomycetes genomes: a test case for predicting lifestyles and emergence of pathogens.</title>
        <authorList>
            <person name="Haridas S."/>
            <person name="Albert R."/>
            <person name="Binder M."/>
            <person name="Bloem J."/>
            <person name="Labutti K."/>
            <person name="Salamov A."/>
            <person name="Andreopoulos B."/>
            <person name="Baker S."/>
            <person name="Barry K."/>
            <person name="Bills G."/>
            <person name="Bluhm B."/>
            <person name="Cannon C."/>
            <person name="Castanera R."/>
            <person name="Culley D."/>
            <person name="Daum C."/>
            <person name="Ezra D."/>
            <person name="Gonzalez J."/>
            <person name="Henrissat B."/>
            <person name="Kuo A."/>
            <person name="Liang C."/>
            <person name="Lipzen A."/>
            <person name="Lutzoni F."/>
            <person name="Magnuson J."/>
            <person name="Mondo S."/>
            <person name="Nolan M."/>
            <person name="Ohm R."/>
            <person name="Pangilinan J."/>
            <person name="Park H.-J."/>
            <person name="Ramirez L."/>
            <person name="Alfaro M."/>
            <person name="Sun H."/>
            <person name="Tritt A."/>
            <person name="Yoshinaga Y."/>
            <person name="Zwiers L.-H."/>
            <person name="Turgeon B."/>
            <person name="Goodwin S."/>
            <person name="Spatafora J."/>
            <person name="Crous P."/>
            <person name="Grigoriev I."/>
        </authorList>
    </citation>
    <scope>NUCLEOTIDE SEQUENCE</scope>
    <source>
        <strain evidence="8">CBS 121739</strain>
    </source>
</reference>
<dbReference type="GO" id="GO:0022857">
    <property type="term" value="F:transmembrane transporter activity"/>
    <property type="evidence" value="ECO:0007669"/>
    <property type="project" value="InterPro"/>
</dbReference>
<dbReference type="Pfam" id="PF07690">
    <property type="entry name" value="MFS_1"/>
    <property type="match status" value="1"/>
</dbReference>
<evidence type="ECO:0000256" key="3">
    <source>
        <dbReference type="ARBA" id="ARBA00022989"/>
    </source>
</evidence>
<dbReference type="InterPro" id="IPR011701">
    <property type="entry name" value="MFS"/>
</dbReference>
<dbReference type="PANTHER" id="PTHR23501">
    <property type="entry name" value="MAJOR FACILITATOR SUPERFAMILY"/>
    <property type="match status" value="1"/>
</dbReference>
<feature type="transmembrane region" description="Helical" evidence="6">
    <location>
        <begin position="338"/>
        <end position="359"/>
    </location>
</feature>
<feature type="transmembrane region" description="Helical" evidence="6">
    <location>
        <begin position="395"/>
        <end position="420"/>
    </location>
</feature>
<feature type="transmembrane region" description="Helical" evidence="6">
    <location>
        <begin position="239"/>
        <end position="260"/>
    </location>
</feature>
<gene>
    <name evidence="8" type="ORF">EJ05DRAFT_493661</name>
</gene>
<feature type="transmembrane region" description="Helical" evidence="6">
    <location>
        <begin position="57"/>
        <end position="75"/>
    </location>
</feature>
<keyword evidence="3 6" id="KW-1133">Transmembrane helix</keyword>
<feature type="transmembrane region" description="Helical" evidence="6">
    <location>
        <begin position="20"/>
        <end position="37"/>
    </location>
</feature>
<dbReference type="RefSeq" id="XP_033598913.1">
    <property type="nucleotide sequence ID" value="XM_033746136.1"/>
</dbReference>
<feature type="transmembrane region" description="Helical" evidence="6">
    <location>
        <begin position="296"/>
        <end position="318"/>
    </location>
</feature>